<evidence type="ECO:0000313" key="6">
    <source>
        <dbReference type="Proteomes" id="UP001157914"/>
    </source>
</evidence>
<evidence type="ECO:0000313" key="5">
    <source>
        <dbReference type="EMBL" id="SMP37485.1"/>
    </source>
</evidence>
<sequence length="197" mass="21812">MRLDDRDIQILSVLTQDGRVTKAALADRIGLSPTSCWERLKKLEKAGLIEGYGARINLKKLAPHVTVFVAAEIADHTAASFRAFEAAMQNYDEVVACWALGGGFDYLLQIVTRDIDTYQRLIDEMLDASIGMSRYFTYIVTKSVKGQMRLPIDMLFCDQQNSWCAPIGWSGLIFSASSVSGLSERCFLALGADSSRV</sequence>
<dbReference type="InterPro" id="IPR011008">
    <property type="entry name" value="Dimeric_a/b-barrel"/>
</dbReference>
<dbReference type="SUPFAM" id="SSF54909">
    <property type="entry name" value="Dimeric alpha+beta barrel"/>
    <property type="match status" value="1"/>
</dbReference>
<dbReference type="Pfam" id="PF13412">
    <property type="entry name" value="HTH_24"/>
    <property type="match status" value="1"/>
</dbReference>
<dbReference type="InterPro" id="IPR019885">
    <property type="entry name" value="Tscrpt_reg_HTH_AsnC-type_CS"/>
</dbReference>
<dbReference type="InterPro" id="IPR011991">
    <property type="entry name" value="ArsR-like_HTH"/>
</dbReference>
<dbReference type="EMBL" id="FXTT01000015">
    <property type="protein sequence ID" value="SMP37485.1"/>
    <property type="molecule type" value="Genomic_DNA"/>
</dbReference>
<gene>
    <name evidence="5" type="ORF">SAMN06265374_0143</name>
</gene>
<dbReference type="PROSITE" id="PS50956">
    <property type="entry name" value="HTH_ASNC_2"/>
    <property type="match status" value="1"/>
</dbReference>
<dbReference type="InterPro" id="IPR019887">
    <property type="entry name" value="Tscrpt_reg_AsnC/Lrp_C"/>
</dbReference>
<feature type="domain" description="HTH asnC-type" evidence="4">
    <location>
        <begin position="3"/>
        <end position="64"/>
    </location>
</feature>
<evidence type="ECO:0000256" key="2">
    <source>
        <dbReference type="ARBA" id="ARBA00023125"/>
    </source>
</evidence>
<dbReference type="Gene3D" id="3.30.70.920">
    <property type="match status" value="1"/>
</dbReference>
<dbReference type="PROSITE" id="PS00519">
    <property type="entry name" value="HTH_ASNC_1"/>
    <property type="match status" value="1"/>
</dbReference>
<evidence type="ECO:0000256" key="3">
    <source>
        <dbReference type="ARBA" id="ARBA00023163"/>
    </source>
</evidence>
<dbReference type="Pfam" id="PF01037">
    <property type="entry name" value="AsnC_trans_reg"/>
    <property type="match status" value="1"/>
</dbReference>
<dbReference type="InterPro" id="IPR036390">
    <property type="entry name" value="WH_DNA-bd_sf"/>
</dbReference>
<dbReference type="PANTHER" id="PTHR30154:SF34">
    <property type="entry name" value="TRANSCRIPTIONAL REGULATOR AZLB"/>
    <property type="match status" value="1"/>
</dbReference>
<dbReference type="RefSeq" id="WP_155189198.1">
    <property type="nucleotide sequence ID" value="NZ_BAAAEA010000011.1"/>
</dbReference>
<comment type="caution">
    <text evidence="5">The sequence shown here is derived from an EMBL/GenBank/DDBJ whole genome shotgun (WGS) entry which is preliminary data.</text>
</comment>
<evidence type="ECO:0000259" key="4">
    <source>
        <dbReference type="PROSITE" id="PS50956"/>
    </source>
</evidence>
<proteinExistence type="predicted"/>
<dbReference type="Gene3D" id="1.10.10.10">
    <property type="entry name" value="Winged helix-like DNA-binding domain superfamily/Winged helix DNA-binding domain"/>
    <property type="match status" value="1"/>
</dbReference>
<keyword evidence="1" id="KW-0805">Transcription regulation</keyword>
<accession>A0ABY1PQ40</accession>
<dbReference type="InterPro" id="IPR000485">
    <property type="entry name" value="AsnC-type_HTH_dom"/>
</dbReference>
<keyword evidence="6" id="KW-1185">Reference proteome</keyword>
<dbReference type="Proteomes" id="UP001157914">
    <property type="component" value="Unassembled WGS sequence"/>
</dbReference>
<keyword evidence="3" id="KW-0804">Transcription</keyword>
<dbReference type="PRINTS" id="PR00033">
    <property type="entry name" value="HTHASNC"/>
</dbReference>
<dbReference type="CDD" id="cd00090">
    <property type="entry name" value="HTH_ARSR"/>
    <property type="match status" value="1"/>
</dbReference>
<dbReference type="InterPro" id="IPR036388">
    <property type="entry name" value="WH-like_DNA-bd_sf"/>
</dbReference>
<protein>
    <submittedName>
        <fullName evidence="5">Transcriptional regulator, AsnC family</fullName>
    </submittedName>
</protein>
<organism evidence="5 6">
    <name type="scientific">Roseibium denhamense</name>
    <dbReference type="NCBI Taxonomy" id="76305"/>
    <lineage>
        <taxon>Bacteria</taxon>
        <taxon>Pseudomonadati</taxon>
        <taxon>Pseudomonadota</taxon>
        <taxon>Alphaproteobacteria</taxon>
        <taxon>Hyphomicrobiales</taxon>
        <taxon>Stappiaceae</taxon>
        <taxon>Roseibium</taxon>
    </lineage>
</organism>
<reference evidence="5 6" key="1">
    <citation type="submission" date="2017-05" db="EMBL/GenBank/DDBJ databases">
        <authorList>
            <person name="Varghese N."/>
            <person name="Submissions S."/>
        </authorList>
    </citation>
    <scope>NUCLEOTIDE SEQUENCE [LARGE SCALE GENOMIC DNA]</scope>
    <source>
        <strain evidence="5 6">DSM 15949</strain>
    </source>
</reference>
<evidence type="ECO:0000256" key="1">
    <source>
        <dbReference type="ARBA" id="ARBA00023015"/>
    </source>
</evidence>
<dbReference type="PANTHER" id="PTHR30154">
    <property type="entry name" value="LEUCINE-RESPONSIVE REGULATORY PROTEIN"/>
    <property type="match status" value="1"/>
</dbReference>
<name>A0ABY1PQ40_9HYPH</name>
<dbReference type="InterPro" id="IPR019888">
    <property type="entry name" value="Tscrpt_reg_AsnC-like"/>
</dbReference>
<keyword evidence="2" id="KW-0238">DNA-binding</keyword>
<dbReference type="SUPFAM" id="SSF46785">
    <property type="entry name" value="Winged helix' DNA-binding domain"/>
    <property type="match status" value="1"/>
</dbReference>
<dbReference type="SMART" id="SM00344">
    <property type="entry name" value="HTH_ASNC"/>
    <property type="match status" value="1"/>
</dbReference>